<dbReference type="EnsemblPlants" id="KQJ93333">
    <property type="protein sequence ID" value="KQJ93333"/>
    <property type="gene ID" value="BRADI_3g03905v3"/>
</dbReference>
<gene>
    <name evidence="1" type="ORF">BRADI_3g03905v3</name>
</gene>
<dbReference type="EMBL" id="CM000882">
    <property type="protein sequence ID" value="KQJ93333.1"/>
    <property type="molecule type" value="Genomic_DNA"/>
</dbReference>
<sequence>MNTNPAACIKLMTVTNQKSVSVRPVTNPPRRTTVDHRRAKYPRPLTALKQLDRMTTVLLMILASGRRSLEMSSIGWRPQRIDTV</sequence>
<protein>
    <submittedName>
        <fullName evidence="1 2">Uncharacterized protein</fullName>
    </submittedName>
</protein>
<dbReference type="InParanoid" id="A0A0Q3LLJ0"/>
<keyword evidence="3" id="KW-1185">Reference proteome</keyword>
<reference evidence="1 2" key="1">
    <citation type="journal article" date="2010" name="Nature">
        <title>Genome sequencing and analysis of the model grass Brachypodium distachyon.</title>
        <authorList>
            <consortium name="International Brachypodium Initiative"/>
        </authorList>
    </citation>
    <scope>NUCLEOTIDE SEQUENCE [LARGE SCALE GENOMIC DNA]</scope>
    <source>
        <strain evidence="1 2">Bd21</strain>
    </source>
</reference>
<proteinExistence type="predicted"/>
<dbReference type="Gramene" id="KQJ93333">
    <property type="protein sequence ID" value="KQJ93333"/>
    <property type="gene ID" value="BRADI_3g03905v3"/>
</dbReference>
<evidence type="ECO:0000313" key="1">
    <source>
        <dbReference type="EMBL" id="KQJ93333.1"/>
    </source>
</evidence>
<organism evidence="1">
    <name type="scientific">Brachypodium distachyon</name>
    <name type="common">Purple false brome</name>
    <name type="synonym">Trachynia distachya</name>
    <dbReference type="NCBI Taxonomy" id="15368"/>
    <lineage>
        <taxon>Eukaryota</taxon>
        <taxon>Viridiplantae</taxon>
        <taxon>Streptophyta</taxon>
        <taxon>Embryophyta</taxon>
        <taxon>Tracheophyta</taxon>
        <taxon>Spermatophyta</taxon>
        <taxon>Magnoliopsida</taxon>
        <taxon>Liliopsida</taxon>
        <taxon>Poales</taxon>
        <taxon>Poaceae</taxon>
        <taxon>BOP clade</taxon>
        <taxon>Pooideae</taxon>
        <taxon>Stipodae</taxon>
        <taxon>Brachypodieae</taxon>
        <taxon>Brachypodium</taxon>
    </lineage>
</organism>
<name>A0A0Q3LLJ0_BRADI</name>
<evidence type="ECO:0000313" key="3">
    <source>
        <dbReference type="Proteomes" id="UP000008810"/>
    </source>
</evidence>
<evidence type="ECO:0000313" key="2">
    <source>
        <dbReference type="EnsemblPlants" id="KQJ93333"/>
    </source>
</evidence>
<dbReference type="AlphaFoldDB" id="A0A0Q3LLJ0"/>
<dbReference type="FunCoup" id="A0A0Q3LLJ0">
    <property type="interactions" value="252"/>
</dbReference>
<reference evidence="1" key="2">
    <citation type="submission" date="2017-06" db="EMBL/GenBank/DDBJ databases">
        <title>WGS assembly of Brachypodium distachyon.</title>
        <authorList>
            <consortium name="The International Brachypodium Initiative"/>
            <person name="Lucas S."/>
            <person name="Harmon-Smith M."/>
            <person name="Lail K."/>
            <person name="Tice H."/>
            <person name="Grimwood J."/>
            <person name="Bruce D."/>
            <person name="Barry K."/>
            <person name="Shu S."/>
            <person name="Lindquist E."/>
            <person name="Wang M."/>
            <person name="Pitluck S."/>
            <person name="Vogel J.P."/>
            <person name="Garvin D.F."/>
            <person name="Mockler T.C."/>
            <person name="Schmutz J."/>
            <person name="Rokhsar D."/>
            <person name="Bevan M.W."/>
        </authorList>
    </citation>
    <scope>NUCLEOTIDE SEQUENCE</scope>
    <source>
        <strain evidence="1">Bd21</strain>
    </source>
</reference>
<reference evidence="2" key="3">
    <citation type="submission" date="2018-08" db="UniProtKB">
        <authorList>
            <consortium name="EnsemblPlants"/>
        </authorList>
    </citation>
    <scope>IDENTIFICATION</scope>
    <source>
        <strain evidence="2">cv. Bd21</strain>
    </source>
</reference>
<accession>A0A0Q3LLJ0</accession>
<dbReference type="Proteomes" id="UP000008810">
    <property type="component" value="Chromosome 3"/>
</dbReference>